<accession>A0ABV1XLB3</accession>
<dbReference type="PANTHER" id="PTHR43585:SF2">
    <property type="entry name" value="ATP-GRASP ENZYME FSQD"/>
    <property type="match status" value="1"/>
</dbReference>
<dbReference type="InterPro" id="IPR040570">
    <property type="entry name" value="LAL_C2"/>
</dbReference>
<protein>
    <submittedName>
        <fullName evidence="6">ATP-grasp domain-containing protein</fullName>
    </submittedName>
</protein>
<dbReference type="InterPro" id="IPR041472">
    <property type="entry name" value="BL00235/CARNS1_N"/>
</dbReference>
<name>A0ABV1XLB3_9ACTN</name>
<proteinExistence type="predicted"/>
<dbReference type="InterPro" id="IPR052032">
    <property type="entry name" value="ATP-dep_AA_Ligase"/>
</dbReference>
<dbReference type="Pfam" id="PF18130">
    <property type="entry name" value="ATPgrasp_N"/>
    <property type="match status" value="1"/>
</dbReference>
<keyword evidence="2 4" id="KW-0547">Nucleotide-binding</keyword>
<dbReference type="Pfam" id="PF18603">
    <property type="entry name" value="LAL_C2"/>
    <property type="match status" value="1"/>
</dbReference>
<dbReference type="SUPFAM" id="SSF56059">
    <property type="entry name" value="Glutathione synthetase ATP-binding domain-like"/>
    <property type="match status" value="1"/>
</dbReference>
<dbReference type="Proteomes" id="UP001486207">
    <property type="component" value="Unassembled WGS sequence"/>
</dbReference>
<keyword evidence="1" id="KW-0436">Ligase</keyword>
<dbReference type="Pfam" id="PF13535">
    <property type="entry name" value="ATP-grasp_4"/>
    <property type="match status" value="1"/>
</dbReference>
<gene>
    <name evidence="6" type="ORF">ABT384_06860</name>
</gene>
<evidence type="ECO:0000259" key="5">
    <source>
        <dbReference type="PROSITE" id="PS50975"/>
    </source>
</evidence>
<keyword evidence="3 4" id="KW-0067">ATP-binding</keyword>
<evidence type="ECO:0000256" key="3">
    <source>
        <dbReference type="ARBA" id="ARBA00022840"/>
    </source>
</evidence>
<dbReference type="Gene3D" id="3.40.50.20">
    <property type="match status" value="1"/>
</dbReference>
<dbReference type="Gene3D" id="3.30.470.20">
    <property type="entry name" value="ATP-grasp fold, B domain"/>
    <property type="match status" value="1"/>
</dbReference>
<dbReference type="RefSeq" id="WP_229911762.1">
    <property type="nucleotide sequence ID" value="NZ_BNBM01000003.1"/>
</dbReference>
<dbReference type="PROSITE" id="PS50975">
    <property type="entry name" value="ATP_GRASP"/>
    <property type="match status" value="1"/>
</dbReference>
<dbReference type="InterPro" id="IPR011761">
    <property type="entry name" value="ATP-grasp"/>
</dbReference>
<evidence type="ECO:0000256" key="2">
    <source>
        <dbReference type="ARBA" id="ARBA00022741"/>
    </source>
</evidence>
<comment type="caution">
    <text evidence="6">The sequence shown here is derived from an EMBL/GenBank/DDBJ whole genome shotgun (WGS) entry which is preliminary data.</text>
</comment>
<organism evidence="6 7">
    <name type="scientific">Streptomyces lanatus</name>
    <dbReference type="NCBI Taxonomy" id="66900"/>
    <lineage>
        <taxon>Bacteria</taxon>
        <taxon>Bacillati</taxon>
        <taxon>Actinomycetota</taxon>
        <taxon>Actinomycetes</taxon>
        <taxon>Kitasatosporales</taxon>
        <taxon>Streptomycetaceae</taxon>
        <taxon>Streptomyces</taxon>
    </lineage>
</organism>
<evidence type="ECO:0000256" key="4">
    <source>
        <dbReference type="PROSITE-ProRule" id="PRU00409"/>
    </source>
</evidence>
<keyword evidence="7" id="KW-1185">Reference proteome</keyword>
<evidence type="ECO:0000256" key="1">
    <source>
        <dbReference type="ARBA" id="ARBA00022598"/>
    </source>
</evidence>
<reference evidence="6 7" key="1">
    <citation type="submission" date="2024-06" db="EMBL/GenBank/DDBJ databases">
        <title>The Natural Products Discovery Center: Release of the First 8490 Sequenced Strains for Exploring Actinobacteria Biosynthetic Diversity.</title>
        <authorList>
            <person name="Kalkreuter E."/>
            <person name="Kautsar S.A."/>
            <person name="Yang D."/>
            <person name="Bader C.D."/>
            <person name="Teijaro C.N."/>
            <person name="Fluegel L."/>
            <person name="Davis C.M."/>
            <person name="Simpson J.R."/>
            <person name="Lauterbach L."/>
            <person name="Steele A.D."/>
            <person name="Gui C."/>
            <person name="Meng S."/>
            <person name="Li G."/>
            <person name="Viehrig K."/>
            <person name="Ye F."/>
            <person name="Su P."/>
            <person name="Kiefer A.F."/>
            <person name="Nichols A."/>
            <person name="Cepeda A.J."/>
            <person name="Yan W."/>
            <person name="Fan B."/>
            <person name="Jiang Y."/>
            <person name="Adhikari A."/>
            <person name="Zheng C.-J."/>
            <person name="Schuster L."/>
            <person name="Cowan T.M."/>
            <person name="Smanski M.J."/>
            <person name="Chevrette M.G."/>
            <person name="De Carvalho L.P.S."/>
            <person name="Shen B."/>
        </authorList>
    </citation>
    <scope>NUCLEOTIDE SEQUENCE [LARGE SCALE GENOMIC DNA]</scope>
    <source>
        <strain evidence="6 7">NPDC000155</strain>
    </source>
</reference>
<dbReference type="PANTHER" id="PTHR43585">
    <property type="entry name" value="FUMIPYRROLE BIOSYNTHESIS PROTEIN C"/>
    <property type="match status" value="1"/>
</dbReference>
<feature type="domain" description="ATP-grasp" evidence="5">
    <location>
        <begin position="99"/>
        <end position="300"/>
    </location>
</feature>
<dbReference type="EMBL" id="JBEPFB010000002">
    <property type="protein sequence ID" value="MER7372371.1"/>
    <property type="molecule type" value="Genomic_DNA"/>
</dbReference>
<sequence>MKVLRKAHDLGLDVVYIQHPDEYDSSHWPYVGQALLVDYADTERVLPLVRSLHETYPFHMVVSPWELGLLPAAKIDDALGLGGNPLRTVEMLLDKSRMRAHLNASGISPVAAEVGRTERDLREFARANGLPVVVKPIDEAGSIGIFKVRDESDLASVVERFHALGKQIDKKDLAGDLDRFLMEEYLDGPEISVETLSFDGRHVLVGVTDKLCLDSGFVETGHSQPSRHPAELLRDAEDLVMKFLDAIGLRHGPAHTEIKLTSRGPVIIESHNRVGGDRIHDLTEIAYGVDMDRYTLGSRFGLIEPLERAPQPVAGAAIRFFTPPPGRVTEVTGAESIAADPALYDLVISVEPGDEVRPLTWSDDRVGHVIARGATAEEAIANCERLLAAVRIHTEPIT</sequence>
<evidence type="ECO:0000313" key="6">
    <source>
        <dbReference type="EMBL" id="MER7372371.1"/>
    </source>
</evidence>
<evidence type="ECO:0000313" key="7">
    <source>
        <dbReference type="Proteomes" id="UP001486207"/>
    </source>
</evidence>